<dbReference type="Pfam" id="PF20155">
    <property type="entry name" value="TMP_3"/>
    <property type="match status" value="1"/>
</dbReference>
<feature type="transmembrane region" description="Helical" evidence="2">
    <location>
        <begin position="196"/>
        <end position="219"/>
    </location>
</feature>
<accession>A0A930UDA0</accession>
<reference evidence="4" key="1">
    <citation type="submission" date="2020-11" db="EMBL/GenBank/DDBJ databases">
        <title>Genome of Flavobacterium soyangense.</title>
        <authorList>
            <person name="Liu Q."/>
            <person name="Xin Y.-H."/>
        </authorList>
    </citation>
    <scope>NUCLEOTIDE SEQUENCE</scope>
    <source>
        <strain evidence="4">CGMCC 1.13493</strain>
    </source>
</reference>
<keyword evidence="2" id="KW-1133">Transmembrane helix</keyword>
<sequence>MSEGTITRKDIITDEALNWGNEYKQTLEAAIGKNKEFVAGILEIHEANKLLRGSIDQKQFTENSKKINEESQKTIAIWKEQIQLENALIATKKKNELATEGTNRALVKERLELALTNKQIKQEALERLGLVGAYEKLNKSRTDAKNKLRDLIVSEKASTLEITKAQKAFDGYDAKIKKADKAVGDFSKNVGNYKSAFSGIGNLFSAFGIVGGIAGLVAITKSSYDTTKELQSLNLALKSVTETQENFKEQQTFLSAISSKYGLEIKNLTKQYVSFYVAAKNKLAGKEIQDLFENIAKSGSALGLSNETLERSFVALNQMLSKGTVASEELRGQLSEALPGSVQAMVKAVQKLHPEIKNLTEKGLFEMIKAGKVLASEVLPETARQLVILTGADKAEGIETLTKLSNRLSNSWTKLISSINDTDTSGFGIFVKKIVSGLTTILDFTGLLFKNESQLSDYFQNIGKSKGLEEYQKIMNNISTTSKENQEATKKELLFRERETIRVNQAIIKAEKAKRDSIAGGDRALFHLQTKQEEDALVAIGKSSAIIKKINEDALNSNVKSTKAPVPEETAKEKAAREKALRDRLDSEKKLSDSLYEVDKQRLERSIKINDEVSKDDLETDDVRIAAALNSQNKQIELIELTKKHSLDADKFVLDKDKLNANQKLLITRDAAFKIEDIKKETSKEIDKINEFDAKSYEDSIKRGVTEIEISNNNKLAAEEKRFQDELALGYENDKAKEKAAENHEKALFNIKKEGIIATTSLQIKALNNEIDAYEKQSDGSQKSQDFILEKRRQVSELTVKLTQAEGDKFKENEDYKGKSGAERLGLWYAANKKTIDEITQISTETLGALTDLGNAFTAREIQNLDDKISKNNEYYDKQIELAGTDERQKDLLQKERDKKNEELEKKKRKAQEKQAKYDKAAAIAQAGISTALAVLAALSTQPFLPLGPIMATLAGVLGAIQIATIIATPIPKYKMGRKGGPAEFAIVGDGGVSEVIERKSGKIELTPKVPTLTHLGQGDIVHSSIDSYDKSMRASILASLGVDSRKMSEFQATQIFENDNKELVKEMQLTRKAIEKNKTNVTVNVPKIDIPHEIWKMKNTNWNQ</sequence>
<evidence type="ECO:0000259" key="3">
    <source>
        <dbReference type="Pfam" id="PF20155"/>
    </source>
</evidence>
<dbReference type="RefSeq" id="WP_194313185.1">
    <property type="nucleotide sequence ID" value="NZ_JADHEC010000055.1"/>
</dbReference>
<gene>
    <name evidence="4" type="ORF">IR213_15385</name>
</gene>
<protein>
    <submittedName>
        <fullName evidence="4">Tape measure protein</fullName>
    </submittedName>
</protein>
<comment type="caution">
    <text evidence="4">The sequence shown here is derived from an EMBL/GenBank/DDBJ whole genome shotgun (WGS) entry which is preliminary data.</text>
</comment>
<evidence type="ECO:0000256" key="1">
    <source>
        <dbReference type="SAM" id="Coils"/>
    </source>
</evidence>
<feature type="domain" description="Tape measure protein N-terminal" evidence="3">
    <location>
        <begin position="223"/>
        <end position="421"/>
    </location>
</feature>
<keyword evidence="5" id="KW-1185">Reference proteome</keyword>
<evidence type="ECO:0000256" key="2">
    <source>
        <dbReference type="SAM" id="Phobius"/>
    </source>
</evidence>
<feature type="coiled-coil region" evidence="1">
    <location>
        <begin position="890"/>
        <end position="924"/>
    </location>
</feature>
<proteinExistence type="predicted"/>
<feature type="transmembrane region" description="Helical" evidence="2">
    <location>
        <begin position="947"/>
        <end position="969"/>
    </location>
</feature>
<dbReference type="EMBL" id="JADHEC010000055">
    <property type="protein sequence ID" value="MBF2709955.1"/>
    <property type="molecule type" value="Genomic_DNA"/>
</dbReference>
<dbReference type="InterPro" id="IPR013491">
    <property type="entry name" value="Tape_meas_N"/>
</dbReference>
<feature type="coiled-coil region" evidence="1">
    <location>
        <begin position="757"/>
        <end position="784"/>
    </location>
</feature>
<keyword evidence="1" id="KW-0175">Coiled coil</keyword>
<evidence type="ECO:0000313" key="5">
    <source>
        <dbReference type="Proteomes" id="UP000646211"/>
    </source>
</evidence>
<dbReference type="AlphaFoldDB" id="A0A930UDA0"/>
<keyword evidence="2" id="KW-0472">Membrane</keyword>
<dbReference type="NCBIfam" id="TIGR02675">
    <property type="entry name" value="tape_meas_nterm"/>
    <property type="match status" value="1"/>
</dbReference>
<dbReference type="Proteomes" id="UP000646211">
    <property type="component" value="Unassembled WGS sequence"/>
</dbReference>
<keyword evidence="2" id="KW-0812">Transmembrane</keyword>
<evidence type="ECO:0000313" key="4">
    <source>
        <dbReference type="EMBL" id="MBF2709955.1"/>
    </source>
</evidence>
<organism evidence="4 5">
    <name type="scientific">Flavobacterium soyangense</name>
    <dbReference type="NCBI Taxonomy" id="2023265"/>
    <lineage>
        <taxon>Bacteria</taxon>
        <taxon>Pseudomonadati</taxon>
        <taxon>Bacteroidota</taxon>
        <taxon>Flavobacteriia</taxon>
        <taxon>Flavobacteriales</taxon>
        <taxon>Flavobacteriaceae</taxon>
        <taxon>Flavobacterium</taxon>
    </lineage>
</organism>
<name>A0A930UDA0_9FLAO</name>